<sequence length="109" mass="12728">MFLKFKLRILKLFHFLGIFEANFHSGFNVIMNKTSNDEQLSITMKIDKLESSVKELLAYCKKLSEENDAFKFSNQQLMLERSELQAKNDKVRGQVEAMMERLKAMDKAS</sequence>
<dbReference type="GO" id="GO:0043093">
    <property type="term" value="P:FtsZ-dependent cytokinesis"/>
    <property type="evidence" value="ECO:0007669"/>
    <property type="project" value="InterPro"/>
</dbReference>
<evidence type="ECO:0000256" key="2">
    <source>
        <dbReference type="ARBA" id="ARBA00023210"/>
    </source>
</evidence>
<dbReference type="Proteomes" id="UP000294887">
    <property type="component" value="Unassembled WGS sequence"/>
</dbReference>
<evidence type="ECO:0000313" key="4">
    <source>
        <dbReference type="EMBL" id="TCJ88650.1"/>
    </source>
</evidence>
<keyword evidence="5" id="KW-1185">Reference proteome</keyword>
<evidence type="ECO:0000256" key="1">
    <source>
        <dbReference type="ARBA" id="ARBA00023054"/>
    </source>
</evidence>
<dbReference type="AlphaFoldDB" id="A0A4R1F5G4"/>
<keyword evidence="2" id="KW-0132">Cell division</keyword>
<organism evidence="4 5">
    <name type="scientific">Cocleimonas flava</name>
    <dbReference type="NCBI Taxonomy" id="634765"/>
    <lineage>
        <taxon>Bacteria</taxon>
        <taxon>Pseudomonadati</taxon>
        <taxon>Pseudomonadota</taxon>
        <taxon>Gammaproteobacteria</taxon>
        <taxon>Thiotrichales</taxon>
        <taxon>Thiotrichaceae</taxon>
        <taxon>Cocleimonas</taxon>
    </lineage>
</organism>
<gene>
    <name evidence="4" type="ORF">EV695_0508</name>
</gene>
<protein>
    <submittedName>
        <fullName evidence="4">Uncharacterized protein (TIGR02449 family)</fullName>
    </submittedName>
</protein>
<keyword evidence="1 3" id="KW-0175">Coiled coil</keyword>
<evidence type="ECO:0000256" key="3">
    <source>
        <dbReference type="SAM" id="Coils"/>
    </source>
</evidence>
<name>A0A4R1F5G4_9GAMM</name>
<dbReference type="GO" id="GO:0005737">
    <property type="term" value="C:cytoplasm"/>
    <property type="evidence" value="ECO:0007669"/>
    <property type="project" value="InterPro"/>
</dbReference>
<reference evidence="4 5" key="1">
    <citation type="submission" date="2019-03" db="EMBL/GenBank/DDBJ databases">
        <title>Genomic Encyclopedia of Type Strains, Phase IV (KMG-IV): sequencing the most valuable type-strain genomes for metagenomic binning, comparative biology and taxonomic classification.</title>
        <authorList>
            <person name="Goeker M."/>
        </authorList>
    </citation>
    <scope>NUCLEOTIDE SEQUENCE [LARGE SCALE GENOMIC DNA]</scope>
    <source>
        <strain evidence="4 5">DSM 24830</strain>
    </source>
</reference>
<accession>A0A4R1F5G4</accession>
<dbReference type="GO" id="GO:0000917">
    <property type="term" value="P:division septum assembly"/>
    <property type="evidence" value="ECO:0007669"/>
    <property type="project" value="UniProtKB-KW"/>
</dbReference>
<dbReference type="InterPro" id="IPR009252">
    <property type="entry name" value="Cell_div_ZapB"/>
</dbReference>
<proteinExistence type="predicted"/>
<dbReference type="Pfam" id="PF06005">
    <property type="entry name" value="ZapB"/>
    <property type="match status" value="1"/>
</dbReference>
<dbReference type="EMBL" id="SMFQ01000002">
    <property type="protein sequence ID" value="TCJ88650.1"/>
    <property type="molecule type" value="Genomic_DNA"/>
</dbReference>
<feature type="coiled-coil region" evidence="3">
    <location>
        <begin position="46"/>
        <end position="101"/>
    </location>
</feature>
<keyword evidence="2" id="KW-0131">Cell cycle</keyword>
<evidence type="ECO:0000313" key="5">
    <source>
        <dbReference type="Proteomes" id="UP000294887"/>
    </source>
</evidence>
<keyword evidence="2" id="KW-0717">Septation</keyword>
<comment type="caution">
    <text evidence="4">The sequence shown here is derived from an EMBL/GenBank/DDBJ whole genome shotgun (WGS) entry which is preliminary data.</text>
</comment>